<organism evidence="1">
    <name type="scientific">Arundo donax</name>
    <name type="common">Giant reed</name>
    <name type="synonym">Donax arundinaceus</name>
    <dbReference type="NCBI Taxonomy" id="35708"/>
    <lineage>
        <taxon>Eukaryota</taxon>
        <taxon>Viridiplantae</taxon>
        <taxon>Streptophyta</taxon>
        <taxon>Embryophyta</taxon>
        <taxon>Tracheophyta</taxon>
        <taxon>Spermatophyta</taxon>
        <taxon>Magnoliopsida</taxon>
        <taxon>Liliopsida</taxon>
        <taxon>Poales</taxon>
        <taxon>Poaceae</taxon>
        <taxon>PACMAD clade</taxon>
        <taxon>Arundinoideae</taxon>
        <taxon>Arundineae</taxon>
        <taxon>Arundo</taxon>
    </lineage>
</organism>
<protein>
    <submittedName>
        <fullName evidence="1">Uncharacterized protein</fullName>
    </submittedName>
</protein>
<reference evidence="1" key="2">
    <citation type="journal article" date="2015" name="Data Brief">
        <title>Shoot transcriptome of the giant reed, Arundo donax.</title>
        <authorList>
            <person name="Barrero R.A."/>
            <person name="Guerrero F.D."/>
            <person name="Moolhuijzen P."/>
            <person name="Goolsby J.A."/>
            <person name="Tidwell J."/>
            <person name="Bellgard S.E."/>
            <person name="Bellgard M.I."/>
        </authorList>
    </citation>
    <scope>NUCLEOTIDE SEQUENCE</scope>
    <source>
        <tissue evidence="1">Shoot tissue taken approximately 20 cm above the soil surface</tissue>
    </source>
</reference>
<accession>A0A0A8YHX7</accession>
<name>A0A0A8YHX7_ARUDO</name>
<sequence>MLQTNFHLQETHQAAQPVLCEIQNIWQLAHGNAQLGLRASKSLLQEI</sequence>
<dbReference type="AlphaFoldDB" id="A0A0A8YHX7"/>
<proteinExistence type="predicted"/>
<reference evidence="1" key="1">
    <citation type="submission" date="2014-09" db="EMBL/GenBank/DDBJ databases">
        <authorList>
            <person name="Magalhaes I.L.F."/>
            <person name="Oliveira U."/>
            <person name="Santos F.R."/>
            <person name="Vidigal T.H.D.A."/>
            <person name="Brescovit A.D."/>
            <person name="Santos A.J."/>
        </authorList>
    </citation>
    <scope>NUCLEOTIDE SEQUENCE</scope>
    <source>
        <tissue evidence="1">Shoot tissue taken approximately 20 cm above the soil surface</tissue>
    </source>
</reference>
<dbReference type="EMBL" id="GBRH01275508">
    <property type="protein sequence ID" value="JAD22387.1"/>
    <property type="molecule type" value="Transcribed_RNA"/>
</dbReference>
<evidence type="ECO:0000313" key="1">
    <source>
        <dbReference type="EMBL" id="JAD22387.1"/>
    </source>
</evidence>